<dbReference type="Pfam" id="PF04608">
    <property type="entry name" value="PgpA"/>
    <property type="match status" value="1"/>
</dbReference>
<dbReference type="InterPro" id="IPR026037">
    <property type="entry name" value="PgpA"/>
</dbReference>
<dbReference type="AlphaFoldDB" id="A0AA45WK80"/>
<dbReference type="RefSeq" id="WP_265134956.1">
    <property type="nucleotide sequence ID" value="NZ_FXTX01000004.1"/>
</dbReference>
<keyword evidence="1" id="KW-0472">Membrane</keyword>
<evidence type="ECO:0000313" key="4">
    <source>
        <dbReference type="Proteomes" id="UP001157947"/>
    </source>
</evidence>
<feature type="transmembrane region" description="Helical" evidence="1">
    <location>
        <begin position="80"/>
        <end position="104"/>
    </location>
</feature>
<keyword evidence="1" id="KW-1133">Transmembrane helix</keyword>
<feature type="domain" description="YutG/PgpA" evidence="2">
    <location>
        <begin position="9"/>
        <end position="145"/>
    </location>
</feature>
<dbReference type="InterPro" id="IPR036681">
    <property type="entry name" value="PgpA-like_sf"/>
</dbReference>
<dbReference type="SUPFAM" id="SSF101307">
    <property type="entry name" value="YutG-like"/>
    <property type="match status" value="1"/>
</dbReference>
<dbReference type="Proteomes" id="UP001157947">
    <property type="component" value="Unassembled WGS sequence"/>
</dbReference>
<dbReference type="PANTHER" id="PTHR36305:SF1">
    <property type="entry name" value="PHOSPHATIDYLGLYCEROPHOSPHATASE A"/>
    <property type="match status" value="1"/>
</dbReference>
<organism evidence="3 4">
    <name type="scientific">Venenivibrio stagnispumantis</name>
    <dbReference type="NCBI Taxonomy" id="407998"/>
    <lineage>
        <taxon>Bacteria</taxon>
        <taxon>Pseudomonadati</taxon>
        <taxon>Aquificota</taxon>
        <taxon>Aquificia</taxon>
        <taxon>Aquificales</taxon>
        <taxon>Hydrogenothermaceae</taxon>
        <taxon>Venenivibrio</taxon>
    </lineage>
</organism>
<accession>A0AA45WK80</accession>
<evidence type="ECO:0000259" key="2">
    <source>
        <dbReference type="Pfam" id="PF04608"/>
    </source>
</evidence>
<sequence length="149" mass="16619">MRDKIAYLLSTGFYVGKLPIAPGTFGTLVAIPLILIYWDKGILAQISISLAVFFVGIWASTVVSQNFSNDDPDFVVIDEIAGLMVSMIGIKPTWEYILIAFILFRIFDILKPFPIKRFEKLEAGLGIMADDIASGIYVLILMHIITKFI</sequence>
<reference evidence="3" key="1">
    <citation type="submission" date="2017-05" db="EMBL/GenBank/DDBJ databases">
        <authorList>
            <person name="Varghese N."/>
            <person name="Submissions S."/>
        </authorList>
    </citation>
    <scope>NUCLEOTIDE SEQUENCE</scope>
    <source>
        <strain evidence="3">DSM 18763</strain>
    </source>
</reference>
<dbReference type="EMBL" id="FXTX01000004">
    <property type="protein sequence ID" value="SMP05842.1"/>
    <property type="molecule type" value="Genomic_DNA"/>
</dbReference>
<evidence type="ECO:0000313" key="3">
    <source>
        <dbReference type="EMBL" id="SMP05842.1"/>
    </source>
</evidence>
<dbReference type="GO" id="GO:0006629">
    <property type="term" value="P:lipid metabolic process"/>
    <property type="evidence" value="ECO:0007669"/>
    <property type="project" value="InterPro"/>
</dbReference>
<name>A0AA45WK80_9AQUI</name>
<feature type="transmembrane region" description="Helical" evidence="1">
    <location>
        <begin position="125"/>
        <end position="145"/>
    </location>
</feature>
<gene>
    <name evidence="3" type="ORF">SAMN06264868_1043</name>
</gene>
<comment type="caution">
    <text evidence="3">The sequence shown here is derived from an EMBL/GenBank/DDBJ whole genome shotgun (WGS) entry which is preliminary data.</text>
</comment>
<evidence type="ECO:0000256" key="1">
    <source>
        <dbReference type="SAM" id="Phobius"/>
    </source>
</evidence>
<keyword evidence="1" id="KW-0812">Transmembrane</keyword>
<dbReference type="GO" id="GO:0008962">
    <property type="term" value="F:phosphatidylglycerophosphatase activity"/>
    <property type="evidence" value="ECO:0007669"/>
    <property type="project" value="InterPro"/>
</dbReference>
<dbReference type="PANTHER" id="PTHR36305">
    <property type="entry name" value="PHOSPHATIDYLGLYCEROPHOSPHATASE A"/>
    <property type="match status" value="1"/>
</dbReference>
<feature type="transmembrane region" description="Helical" evidence="1">
    <location>
        <begin position="50"/>
        <end position="68"/>
    </location>
</feature>
<keyword evidence="4" id="KW-1185">Reference proteome</keyword>
<feature type="transmembrane region" description="Helical" evidence="1">
    <location>
        <begin position="20"/>
        <end position="38"/>
    </location>
</feature>
<protein>
    <submittedName>
        <fullName evidence="3">Phosphatidylglycerophosphatase</fullName>
    </submittedName>
</protein>
<proteinExistence type="predicted"/>
<dbReference type="PIRSF" id="PIRSF006162">
    <property type="entry name" value="PgpA"/>
    <property type="match status" value="1"/>
</dbReference>
<dbReference type="InterPro" id="IPR007686">
    <property type="entry name" value="YutG/PgpA"/>
</dbReference>
<dbReference type="CDD" id="cd06971">
    <property type="entry name" value="PgpA"/>
    <property type="match status" value="1"/>
</dbReference>